<gene>
    <name evidence="2" type="ORF">CRN84_24510</name>
    <name evidence="3" type="ORF">NCTC12282_00044</name>
</gene>
<evidence type="ECO:0000313" key="2">
    <source>
        <dbReference type="EMBL" id="PHI32255.1"/>
    </source>
</evidence>
<evidence type="ECO:0000259" key="1">
    <source>
        <dbReference type="Pfam" id="PF11726"/>
    </source>
</evidence>
<feature type="domain" description="YagK/YfjJ C-terminal" evidence="1">
    <location>
        <begin position="27"/>
        <end position="201"/>
    </location>
</feature>
<dbReference type="STRING" id="1111728.GCA_000427805_04290"/>
<dbReference type="Proteomes" id="UP000373449">
    <property type="component" value="Unassembled WGS sequence"/>
</dbReference>
<evidence type="ECO:0000313" key="5">
    <source>
        <dbReference type="Proteomes" id="UP000373449"/>
    </source>
</evidence>
<protein>
    <submittedName>
        <fullName evidence="2">Inovirus Gp2 family protein</fullName>
    </submittedName>
    <submittedName>
        <fullName evidence="3">Protein of uncharacterized function (DUF3296)</fullName>
    </submittedName>
</protein>
<reference evidence="2" key="1">
    <citation type="submission" date="2017-09" db="EMBL/GenBank/DDBJ databases">
        <title>FDA dAtabase for Regulatory Grade micrObial Sequences (FDA-ARGOS): Supporting development and validation of Infectious Disease Dx tests.</title>
        <authorList>
            <person name="Minogue T."/>
            <person name="Wolcott M."/>
            <person name="Wasieloski L."/>
            <person name="Aguilar W."/>
            <person name="Moore D."/>
            <person name="Tallon L.J."/>
            <person name="Sadzewicz L."/>
            <person name="Ott S."/>
            <person name="Zhao X."/>
            <person name="Nagaraj S."/>
            <person name="Vavikolanu K."/>
            <person name="Aluvathingal J."/>
            <person name="Nadendla S."/>
            <person name="Sichtig H."/>
        </authorList>
    </citation>
    <scope>NUCLEOTIDE SEQUENCE</scope>
    <source>
        <strain evidence="2">FDAARGOS_387</strain>
    </source>
</reference>
<accession>A0A2C6DUV4</accession>
<evidence type="ECO:0000313" key="3">
    <source>
        <dbReference type="EMBL" id="VFS45172.1"/>
    </source>
</evidence>
<proteinExistence type="predicted"/>
<name>A0A2C6DUV4_9GAMM</name>
<dbReference type="InterPro" id="IPR057271">
    <property type="entry name" value="YagK_YfjJ_C"/>
</dbReference>
<dbReference type="RefSeq" id="WP_029095960.1">
    <property type="nucleotide sequence ID" value="NZ_CAADJA010000002.1"/>
</dbReference>
<sequence length="203" mass="23814">MKLNMNHGLLNKYHLNRFEEVIQRMLKDTSRVMAFRLDLRLPDGELDIDKDSAVITRFFASLRAQIKAHERNNRKRGIRVYPCNLQYLWVREFGLEKNKKHYHLLILVNKDAYYSPGDISGKLDTKKGVLTLMAIKAWLRALKLSDESYRSLVYLPSAYYHINKQQGFNSQAYRDLIYHTSYMAKLATKSSEDGERNFGCSQK</sequence>
<evidence type="ECO:0000313" key="4">
    <source>
        <dbReference type="Proteomes" id="UP000224974"/>
    </source>
</evidence>
<organism evidence="2 4">
    <name type="scientific">Budvicia aquatica</name>
    <dbReference type="NCBI Taxonomy" id="82979"/>
    <lineage>
        <taxon>Bacteria</taxon>
        <taxon>Pseudomonadati</taxon>
        <taxon>Pseudomonadota</taxon>
        <taxon>Gammaproteobacteria</taxon>
        <taxon>Enterobacterales</taxon>
        <taxon>Budviciaceae</taxon>
        <taxon>Budvicia</taxon>
    </lineage>
</organism>
<reference evidence="3 5" key="3">
    <citation type="submission" date="2019-03" db="EMBL/GenBank/DDBJ databases">
        <authorList>
            <consortium name="Pathogen Informatics"/>
        </authorList>
    </citation>
    <scope>NUCLEOTIDE SEQUENCE [LARGE SCALE GENOMIC DNA]</scope>
    <source>
        <strain evidence="3 5">NCTC12282</strain>
    </source>
</reference>
<dbReference type="OrthoDB" id="5701642at2"/>
<dbReference type="AlphaFoldDB" id="A0A2C6DUV4"/>
<keyword evidence="4" id="KW-1185">Reference proteome</keyword>
<dbReference type="EMBL" id="CAADJA010000002">
    <property type="protein sequence ID" value="VFS45172.1"/>
    <property type="molecule type" value="Genomic_DNA"/>
</dbReference>
<reference evidence="4" key="2">
    <citation type="submission" date="2017-09" db="EMBL/GenBank/DDBJ databases">
        <title>FDA dAtabase for Regulatory Grade micrObial Sequences (FDA-ARGOS): Supporting development and validation of Infectious Disease Dx tests.</title>
        <authorList>
            <person name="Minogue T."/>
            <person name="Wolcott M."/>
            <person name="Wasieloski L."/>
            <person name="Aguilar W."/>
            <person name="Moore D."/>
            <person name="Tallon L."/>
            <person name="Sadzewicz L."/>
            <person name="Ott S."/>
            <person name="Zhao X."/>
            <person name="Nagaraj S."/>
            <person name="Vavikolanu K."/>
            <person name="Aluvathingal J."/>
            <person name="Nadendla S."/>
            <person name="Sichtig H."/>
        </authorList>
    </citation>
    <scope>NUCLEOTIDE SEQUENCE [LARGE SCALE GENOMIC DNA]</scope>
    <source>
        <strain evidence="4">FDAARGOS_387</strain>
    </source>
</reference>
<dbReference type="Pfam" id="PF11726">
    <property type="entry name" value="YagK_YfjJ_C"/>
    <property type="match status" value="1"/>
</dbReference>
<dbReference type="Proteomes" id="UP000224974">
    <property type="component" value="Unassembled WGS sequence"/>
</dbReference>
<dbReference type="EMBL" id="PDDX01000001">
    <property type="protein sequence ID" value="PHI32255.1"/>
    <property type="molecule type" value="Genomic_DNA"/>
</dbReference>